<evidence type="ECO:0000313" key="4">
    <source>
        <dbReference type="EMBL" id="RDU23676.1"/>
    </source>
</evidence>
<keyword evidence="5" id="KW-1185">Reference proteome</keyword>
<dbReference type="GO" id="GO:0016853">
    <property type="term" value="F:isomerase activity"/>
    <property type="evidence" value="ECO:0007669"/>
    <property type="project" value="UniProtKB-KW"/>
</dbReference>
<dbReference type="RefSeq" id="WP_115481545.1">
    <property type="nucleotide sequence ID" value="NZ_QRCT01000019.1"/>
</dbReference>
<dbReference type="PANTHER" id="PTHR13774:SF39">
    <property type="entry name" value="BIOSYNTHESIS PROTEIN, PUTATIVE-RELATED"/>
    <property type="match status" value="1"/>
</dbReference>
<comment type="similarity">
    <text evidence="1">Belongs to the PhzF family.</text>
</comment>
<comment type="caution">
    <text evidence="4">The sequence shown here is derived from an EMBL/GenBank/DDBJ whole genome shotgun (WGS) entry which is preliminary data.</text>
</comment>
<dbReference type="OrthoDB" id="9788221at2"/>
<feature type="active site" evidence="3">
    <location>
        <position position="47"/>
    </location>
</feature>
<evidence type="ECO:0000256" key="3">
    <source>
        <dbReference type="PIRSR" id="PIRSR016184-1"/>
    </source>
</evidence>
<dbReference type="PIRSF" id="PIRSF016184">
    <property type="entry name" value="PhzC_PhzF"/>
    <property type="match status" value="1"/>
</dbReference>
<reference evidence="4 5" key="1">
    <citation type="submission" date="2018-07" db="EMBL/GenBank/DDBJ databases">
        <title>Anaerosacharophilus polymeroproducens gen. nov. sp. nov., an anaerobic bacterium isolated from salt field.</title>
        <authorList>
            <person name="Kim W."/>
            <person name="Yang S.-H."/>
            <person name="Oh J."/>
            <person name="Lee J.-H."/>
            <person name="Kwon K.K."/>
        </authorList>
    </citation>
    <scope>NUCLEOTIDE SEQUENCE [LARGE SCALE GENOMIC DNA]</scope>
    <source>
        <strain evidence="4 5">MCWD5</strain>
    </source>
</reference>
<evidence type="ECO:0000313" key="5">
    <source>
        <dbReference type="Proteomes" id="UP000255036"/>
    </source>
</evidence>
<dbReference type="PANTHER" id="PTHR13774">
    <property type="entry name" value="PHENAZINE BIOSYNTHESIS PROTEIN"/>
    <property type="match status" value="1"/>
</dbReference>
<sequence length="286" mass="31616">MELFIVDAFTSQIFKGNQAGVVLLGDEESFPMVGTMQNIAAELKHSETAFVKYESDNVFKLKYYTPNDEIELCGHATISAFTVLRNEKIISNGNYVAKTLAGELNVIVETECIWLETAQSNLIKTFSDEASVELYNAFKLDISDRPKSLIPCIISTGVSDILLPVNEKEKLEKALPDRNRIVEISRKNHVAGIHMFYCSSELEVTAYCRNFAPLYGIDEESATGTSTGSLTYYLTKLGFVNIGSENIFIQGEALGRPAIIKSKMKNEKIIYIGGNAIVSIKGKIAL</sequence>
<protein>
    <submittedName>
        <fullName evidence="4">PhzF family phenazine biosynthesis protein</fullName>
    </submittedName>
</protein>
<dbReference type="Pfam" id="PF02567">
    <property type="entry name" value="PhzC-PhzF"/>
    <property type="match status" value="1"/>
</dbReference>
<gene>
    <name evidence="4" type="ORF">DWV06_07390</name>
</gene>
<evidence type="ECO:0000256" key="1">
    <source>
        <dbReference type="ARBA" id="ARBA00008270"/>
    </source>
</evidence>
<name>A0A371AVS5_9FIRM</name>
<evidence type="ECO:0000256" key="2">
    <source>
        <dbReference type="ARBA" id="ARBA00023235"/>
    </source>
</evidence>
<dbReference type="GO" id="GO:0005737">
    <property type="term" value="C:cytoplasm"/>
    <property type="evidence" value="ECO:0007669"/>
    <property type="project" value="TreeGrafter"/>
</dbReference>
<accession>A0A371AVS5</accession>
<dbReference type="NCBIfam" id="TIGR00654">
    <property type="entry name" value="PhzF_family"/>
    <property type="match status" value="1"/>
</dbReference>
<keyword evidence="2" id="KW-0413">Isomerase</keyword>
<dbReference type="Gene3D" id="3.10.310.10">
    <property type="entry name" value="Diaminopimelate Epimerase, Chain A, domain 1"/>
    <property type="match status" value="2"/>
</dbReference>
<dbReference type="InterPro" id="IPR003719">
    <property type="entry name" value="Phenazine_PhzF-like"/>
</dbReference>
<proteinExistence type="inferred from homology"/>
<dbReference type="EMBL" id="QRCT01000019">
    <property type="protein sequence ID" value="RDU23676.1"/>
    <property type="molecule type" value="Genomic_DNA"/>
</dbReference>
<organism evidence="4 5">
    <name type="scientific">Anaerosacchariphilus polymeriproducens</name>
    <dbReference type="NCBI Taxonomy" id="1812858"/>
    <lineage>
        <taxon>Bacteria</taxon>
        <taxon>Bacillati</taxon>
        <taxon>Bacillota</taxon>
        <taxon>Clostridia</taxon>
        <taxon>Lachnospirales</taxon>
        <taxon>Lachnospiraceae</taxon>
        <taxon>Anaerosacchariphilus</taxon>
    </lineage>
</organism>
<dbReference type="SUPFAM" id="SSF54506">
    <property type="entry name" value="Diaminopimelate epimerase-like"/>
    <property type="match status" value="1"/>
</dbReference>
<dbReference type="AlphaFoldDB" id="A0A371AVS5"/>
<dbReference type="Proteomes" id="UP000255036">
    <property type="component" value="Unassembled WGS sequence"/>
</dbReference>